<evidence type="ECO:0000313" key="2">
    <source>
        <dbReference type="Proteomes" id="UP000245252"/>
    </source>
</evidence>
<keyword evidence="2" id="KW-1185">Reference proteome</keyword>
<sequence>MGDPQQEFIDRFYFEHGKCCAGCDWWRSISSVIGDCTRSAPVSGAERAHMIGIVGAHPLISAGHVVTPREHVCGDFKDDFDWSTLPLPYRKRIGAPT</sequence>
<accession>A0A2U2DTV6</accession>
<proteinExistence type="predicted"/>
<gene>
    <name evidence="1" type="ORF">DEM27_10255</name>
</gene>
<dbReference type="Proteomes" id="UP000245252">
    <property type="component" value="Unassembled WGS sequence"/>
</dbReference>
<name>A0A2U2DTV6_9HYPH</name>
<dbReference type="OrthoDB" id="8479720at2"/>
<organism evidence="1 2">
    <name type="scientific">Metarhizobium album</name>
    <dbReference type="NCBI Taxonomy" id="2182425"/>
    <lineage>
        <taxon>Bacteria</taxon>
        <taxon>Pseudomonadati</taxon>
        <taxon>Pseudomonadota</taxon>
        <taxon>Alphaproteobacteria</taxon>
        <taxon>Hyphomicrobiales</taxon>
        <taxon>Rhizobiaceae</taxon>
        <taxon>Metarhizobium</taxon>
    </lineage>
</organism>
<dbReference type="EMBL" id="QFBC01000003">
    <property type="protein sequence ID" value="PWE56736.1"/>
    <property type="molecule type" value="Genomic_DNA"/>
</dbReference>
<comment type="caution">
    <text evidence="1">The sequence shown here is derived from an EMBL/GenBank/DDBJ whole genome shotgun (WGS) entry which is preliminary data.</text>
</comment>
<dbReference type="AlphaFoldDB" id="A0A2U2DTV6"/>
<protein>
    <submittedName>
        <fullName evidence="1">Uncharacterized protein</fullName>
    </submittedName>
</protein>
<evidence type="ECO:0000313" key="1">
    <source>
        <dbReference type="EMBL" id="PWE56736.1"/>
    </source>
</evidence>
<dbReference type="RefSeq" id="WP_109458111.1">
    <property type="nucleotide sequence ID" value="NZ_QFBC01000003.1"/>
</dbReference>
<reference evidence="1 2" key="1">
    <citation type="submission" date="2018-05" db="EMBL/GenBank/DDBJ databases">
        <title>The draft genome of strain NS-104.</title>
        <authorList>
            <person name="Hang P."/>
            <person name="Jiang J."/>
        </authorList>
    </citation>
    <scope>NUCLEOTIDE SEQUENCE [LARGE SCALE GENOMIC DNA]</scope>
    <source>
        <strain evidence="1 2">NS-104</strain>
    </source>
</reference>